<dbReference type="InterPro" id="IPR036638">
    <property type="entry name" value="HLH_DNA-bd_sf"/>
</dbReference>
<evidence type="ECO:0000256" key="1">
    <source>
        <dbReference type="ARBA" id="ARBA00005510"/>
    </source>
</evidence>
<dbReference type="RefSeq" id="XP_010935491.1">
    <property type="nucleotide sequence ID" value="XM_010937189.2"/>
</dbReference>
<reference evidence="7" key="1">
    <citation type="submission" date="2025-08" db="UniProtKB">
        <authorList>
            <consortium name="RefSeq"/>
        </authorList>
    </citation>
    <scope>IDENTIFICATION</scope>
</reference>
<sequence>MGSNAIEDYWIDAGGSDGELRCALESFCEMAPTAGVGIEEAYRDVCGLEQTSSRKRIRDESCAGPKSKACREKMRRDKLNDRFLELSSILDPGRPPKFEKSSILSDAARLLVQLRSEAQQLKESNEKLQEAIKDLKVEKNELREEKMKLKADKERLDQQVKAMSVPPAGFMPHPIAFHPATATAAFAPHGHTPANKVAPFTAFPGVAMWQWLPPAVVDTTQDTKLWPPNA</sequence>
<evidence type="ECO:0000256" key="4">
    <source>
        <dbReference type="SAM" id="Coils"/>
    </source>
</evidence>
<evidence type="ECO:0000256" key="2">
    <source>
        <dbReference type="ARBA" id="ARBA00023015"/>
    </source>
</evidence>
<dbReference type="Gene3D" id="4.10.280.10">
    <property type="entry name" value="Helix-loop-helix DNA-binding domain"/>
    <property type="match status" value="1"/>
</dbReference>
<dbReference type="KEGG" id="egu:105055398"/>
<dbReference type="InterPro" id="IPR044818">
    <property type="entry name" value="ILR3-like"/>
</dbReference>
<dbReference type="GO" id="GO:0003700">
    <property type="term" value="F:DNA-binding transcription factor activity"/>
    <property type="evidence" value="ECO:0007669"/>
    <property type="project" value="InterPro"/>
</dbReference>
<organism evidence="6 7">
    <name type="scientific">Elaeis guineensis var. tenera</name>
    <name type="common">Oil palm</name>
    <dbReference type="NCBI Taxonomy" id="51953"/>
    <lineage>
        <taxon>Eukaryota</taxon>
        <taxon>Viridiplantae</taxon>
        <taxon>Streptophyta</taxon>
        <taxon>Embryophyta</taxon>
        <taxon>Tracheophyta</taxon>
        <taxon>Spermatophyta</taxon>
        <taxon>Magnoliopsida</taxon>
        <taxon>Liliopsida</taxon>
        <taxon>Arecaceae</taxon>
        <taxon>Arecoideae</taxon>
        <taxon>Cocoseae</taxon>
        <taxon>Elaeidinae</taxon>
        <taxon>Elaeis</taxon>
    </lineage>
</organism>
<dbReference type="GO" id="GO:0046983">
    <property type="term" value="F:protein dimerization activity"/>
    <property type="evidence" value="ECO:0007669"/>
    <property type="project" value="InterPro"/>
</dbReference>
<dbReference type="SUPFAM" id="SSF47459">
    <property type="entry name" value="HLH, helix-loop-helix DNA-binding domain"/>
    <property type="match status" value="1"/>
</dbReference>
<feature type="coiled-coil region" evidence="4">
    <location>
        <begin position="104"/>
        <end position="159"/>
    </location>
</feature>
<dbReference type="SMART" id="SM00353">
    <property type="entry name" value="HLH"/>
    <property type="match status" value="1"/>
</dbReference>
<dbReference type="PROSITE" id="PS50888">
    <property type="entry name" value="BHLH"/>
    <property type="match status" value="1"/>
</dbReference>
<dbReference type="GeneID" id="105055398"/>
<evidence type="ECO:0000256" key="3">
    <source>
        <dbReference type="ARBA" id="ARBA00023163"/>
    </source>
</evidence>
<dbReference type="GO" id="GO:0006879">
    <property type="term" value="P:intracellular iron ion homeostasis"/>
    <property type="evidence" value="ECO:0007669"/>
    <property type="project" value="InterPro"/>
</dbReference>
<keyword evidence="6" id="KW-1185">Reference proteome</keyword>
<protein>
    <submittedName>
        <fullName evidence="7">Transcription factor bHLH115</fullName>
    </submittedName>
</protein>
<dbReference type="AlphaFoldDB" id="A0A6I9S1B5"/>
<dbReference type="CDD" id="cd11446">
    <property type="entry name" value="bHLH_AtILR3_like"/>
    <property type="match status" value="1"/>
</dbReference>
<keyword evidence="4" id="KW-0175">Coiled coil</keyword>
<dbReference type="Proteomes" id="UP000504607">
    <property type="component" value="Chromosome 12"/>
</dbReference>
<proteinExistence type="inferred from homology"/>
<feature type="domain" description="BHLH" evidence="5">
    <location>
        <begin position="63"/>
        <end position="114"/>
    </location>
</feature>
<evidence type="ECO:0000313" key="6">
    <source>
        <dbReference type="Proteomes" id="UP000504607"/>
    </source>
</evidence>
<accession>A0A6I9S1B5</accession>
<dbReference type="InParanoid" id="A0A6I9S1B5"/>
<evidence type="ECO:0000259" key="5">
    <source>
        <dbReference type="PROSITE" id="PS50888"/>
    </source>
</evidence>
<keyword evidence="3" id="KW-0804">Transcription</keyword>
<dbReference type="OrthoDB" id="515493at2759"/>
<comment type="similarity">
    <text evidence="1">Belongs to the bHLH protein family.</text>
</comment>
<dbReference type="PANTHER" id="PTHR46133">
    <property type="entry name" value="BHLH TRANSCRIPTION FACTOR"/>
    <property type="match status" value="1"/>
</dbReference>
<dbReference type="Pfam" id="PF00010">
    <property type="entry name" value="HLH"/>
    <property type="match status" value="1"/>
</dbReference>
<dbReference type="FunCoup" id="A0A6I9S1B5">
    <property type="interactions" value="137"/>
</dbReference>
<name>A0A6I9S1B5_ELAGV</name>
<gene>
    <name evidence="7" type="primary">LOC105055398</name>
</gene>
<dbReference type="InterPro" id="IPR011598">
    <property type="entry name" value="bHLH_dom"/>
</dbReference>
<keyword evidence="2" id="KW-0805">Transcription regulation</keyword>
<dbReference type="PANTHER" id="PTHR46133:SF15">
    <property type="entry name" value="BHLH TRANSCRIPTION FACTOR"/>
    <property type="match status" value="1"/>
</dbReference>
<evidence type="ECO:0000313" key="7">
    <source>
        <dbReference type="RefSeq" id="XP_010935491.1"/>
    </source>
</evidence>